<feature type="transmembrane region" description="Helical" evidence="1">
    <location>
        <begin position="40"/>
        <end position="58"/>
    </location>
</feature>
<evidence type="ECO:0000313" key="2">
    <source>
        <dbReference type="Proteomes" id="UP000504634"/>
    </source>
</evidence>
<evidence type="ECO:0000256" key="1">
    <source>
        <dbReference type="SAM" id="Phobius"/>
    </source>
</evidence>
<keyword evidence="1" id="KW-0472">Membrane</keyword>
<evidence type="ECO:0000313" key="3">
    <source>
        <dbReference type="RefSeq" id="XP_030387303.1"/>
    </source>
</evidence>
<feature type="transmembrane region" description="Helical" evidence="1">
    <location>
        <begin position="9"/>
        <end position="28"/>
    </location>
</feature>
<dbReference type="Proteomes" id="UP000504634">
    <property type="component" value="Unplaced"/>
</dbReference>
<dbReference type="RefSeq" id="XP_030387303.1">
    <property type="nucleotide sequence ID" value="XM_030531443.1"/>
</dbReference>
<dbReference type="AlphaFoldDB" id="A0A6J2UIH8"/>
<reference evidence="3" key="1">
    <citation type="submission" date="2025-08" db="UniProtKB">
        <authorList>
            <consortium name="RefSeq"/>
        </authorList>
    </citation>
    <scope>IDENTIFICATION</scope>
    <source>
        <strain evidence="3">11010-0011.00</strain>
        <tissue evidence="3">Whole body</tissue>
    </source>
</reference>
<keyword evidence="2" id="KW-1185">Reference proteome</keyword>
<accession>A0A6J2UIH8</accession>
<name>A0A6J2UIH8_DROLE</name>
<keyword evidence="1" id="KW-0812">Transmembrane</keyword>
<feature type="transmembrane region" description="Helical" evidence="1">
    <location>
        <begin position="70"/>
        <end position="93"/>
    </location>
</feature>
<keyword evidence="1" id="KW-1133">Transmembrane helix</keyword>
<organism evidence="2 3">
    <name type="scientific">Drosophila lebanonensis</name>
    <name type="common">Fruit fly</name>
    <name type="synonym">Scaptodrosophila lebanonensis</name>
    <dbReference type="NCBI Taxonomy" id="7225"/>
    <lineage>
        <taxon>Eukaryota</taxon>
        <taxon>Metazoa</taxon>
        <taxon>Ecdysozoa</taxon>
        <taxon>Arthropoda</taxon>
        <taxon>Hexapoda</taxon>
        <taxon>Insecta</taxon>
        <taxon>Pterygota</taxon>
        <taxon>Neoptera</taxon>
        <taxon>Endopterygota</taxon>
        <taxon>Diptera</taxon>
        <taxon>Brachycera</taxon>
        <taxon>Muscomorpha</taxon>
        <taxon>Ephydroidea</taxon>
        <taxon>Drosophilidae</taxon>
        <taxon>Scaptodrosophila</taxon>
    </lineage>
</organism>
<dbReference type="OrthoDB" id="7864162at2759"/>
<gene>
    <name evidence="3" type="primary">LOC115633927</name>
</gene>
<dbReference type="GeneID" id="115633927"/>
<sequence>MIRSCCGCCSLRIGCFLIGSYLIISSTIFTLQCMQSKPDILLALTYFTRCIAAIALIYGAIKEQTLPLKVFIFILVYYSILFYIILVITWLLFAFDVMDRPDGQKVTRNTTVIVIVLIVYLVLFTYFLLVAFFYFKELKNRATATAT</sequence>
<protein>
    <submittedName>
        <fullName evidence="3">Uncharacterized protein LOC115633927</fullName>
    </submittedName>
</protein>
<feature type="transmembrane region" description="Helical" evidence="1">
    <location>
        <begin position="113"/>
        <end position="135"/>
    </location>
</feature>
<proteinExistence type="predicted"/>